<dbReference type="InterPro" id="IPR011048">
    <property type="entry name" value="Haem_d1_sf"/>
</dbReference>
<dbReference type="EMBL" id="NIRR01000030">
    <property type="protein sequence ID" value="OWP62195.1"/>
    <property type="molecule type" value="Genomic_DNA"/>
</dbReference>
<evidence type="ECO:0008006" key="6">
    <source>
        <dbReference type="Google" id="ProtNLM"/>
    </source>
</evidence>
<protein>
    <recommendedName>
        <fullName evidence="6">6-phosphogluconolactonase</fullName>
    </recommendedName>
</protein>
<dbReference type="InterPro" id="IPR015943">
    <property type="entry name" value="WD40/YVTN_repeat-like_dom_sf"/>
</dbReference>
<comment type="caution">
    <text evidence="4">The sequence shown here is derived from an EMBL/GenBank/DDBJ whole genome shotgun (WGS) entry which is preliminary data.</text>
</comment>
<evidence type="ECO:0000313" key="4">
    <source>
        <dbReference type="EMBL" id="OWP62195.1"/>
    </source>
</evidence>
<keyword evidence="5" id="KW-1185">Reference proteome</keyword>
<evidence type="ECO:0000256" key="1">
    <source>
        <dbReference type="ARBA" id="ARBA00005564"/>
    </source>
</evidence>
<dbReference type="Gene3D" id="2.130.10.10">
    <property type="entry name" value="YVTN repeat-like/Quinoprotein amine dehydrogenase"/>
    <property type="match status" value="1"/>
</dbReference>
<feature type="compositionally biased region" description="Basic and acidic residues" evidence="3">
    <location>
        <begin position="173"/>
        <end position="188"/>
    </location>
</feature>
<feature type="region of interest" description="Disordered" evidence="3">
    <location>
        <begin position="166"/>
        <end position="188"/>
    </location>
</feature>
<dbReference type="PROSITE" id="PS51318">
    <property type="entry name" value="TAT"/>
    <property type="match status" value="1"/>
</dbReference>
<keyword evidence="2" id="KW-0313">Glucose metabolism</keyword>
<feature type="region of interest" description="Disordered" evidence="3">
    <location>
        <begin position="213"/>
        <end position="257"/>
    </location>
</feature>
<dbReference type="Pfam" id="PF10282">
    <property type="entry name" value="Lactonase"/>
    <property type="match status" value="1"/>
</dbReference>
<evidence type="ECO:0000313" key="5">
    <source>
        <dbReference type="Proteomes" id="UP000197277"/>
    </source>
</evidence>
<dbReference type="OrthoDB" id="9790815at2"/>
<feature type="compositionally biased region" description="Low complexity" evidence="3">
    <location>
        <begin position="241"/>
        <end position="257"/>
    </location>
</feature>
<dbReference type="InterPro" id="IPR019405">
    <property type="entry name" value="Lactonase_7-beta_prop"/>
</dbReference>
<accession>A0A246FKT2</accession>
<dbReference type="SUPFAM" id="SSF51004">
    <property type="entry name" value="C-terminal (heme d1) domain of cytochrome cd1-nitrite reductase"/>
    <property type="match status" value="1"/>
</dbReference>
<dbReference type="GO" id="GO:0006006">
    <property type="term" value="P:glucose metabolic process"/>
    <property type="evidence" value="ECO:0007669"/>
    <property type="project" value="UniProtKB-KW"/>
</dbReference>
<dbReference type="InterPro" id="IPR006311">
    <property type="entry name" value="TAT_signal"/>
</dbReference>
<comment type="similarity">
    <text evidence="1">Belongs to the cycloisomerase 2 family.</text>
</comment>
<dbReference type="AlphaFoldDB" id="A0A246FKT2"/>
<sequence length="257" mass="27095">MPLTGFSRRRFLQLVTLALAGLPWLAGCGAGRPSSTSRPDCLVYVSTYAEAEAESIFLYRLGTDGTLTQLRAEKAGVNPSFITLDARHQHLYAANEVGQFEGAASGFVSTFSINQQTGQLTPQGRQASGGADPCYVSLSPDNRAALVANYTGGSVALLPLAPDGQLGPATATDAHRGAGPNRERQEKPHAHCIIPDPAAGLPSPLIWAPTKWWATDSTRPGGSWNRWPPQPSQPSLGRGRATSPSTPTAAGPTWPTN</sequence>
<dbReference type="InterPro" id="IPR050282">
    <property type="entry name" value="Cycloisomerase_2"/>
</dbReference>
<dbReference type="Proteomes" id="UP000197277">
    <property type="component" value="Unassembled WGS sequence"/>
</dbReference>
<keyword evidence="2" id="KW-0119">Carbohydrate metabolism</keyword>
<dbReference type="GO" id="GO:0017057">
    <property type="term" value="F:6-phosphogluconolactonase activity"/>
    <property type="evidence" value="ECO:0007669"/>
    <property type="project" value="TreeGrafter"/>
</dbReference>
<dbReference type="PANTHER" id="PTHR30344:SF1">
    <property type="entry name" value="6-PHOSPHOGLUCONOLACTONASE"/>
    <property type="match status" value="1"/>
</dbReference>
<reference evidence="4 5" key="1">
    <citation type="submission" date="2017-06" db="EMBL/GenBank/DDBJ databases">
        <title>Hymenobacter amundsenii sp. nov. isolated from regoliths in Antarctica.</title>
        <authorList>
            <person name="Sedlacek I."/>
            <person name="Kralova S."/>
            <person name="Pantucek R."/>
            <person name="Svec P."/>
            <person name="Holochova P."/>
            <person name="Stankova E."/>
            <person name="Vrbovska V."/>
            <person name="Busse H.-J."/>
        </authorList>
    </citation>
    <scope>NUCLEOTIDE SEQUENCE [LARGE SCALE GENOMIC DNA]</scope>
    <source>
        <strain evidence="4 5">CCM 8682</strain>
    </source>
</reference>
<gene>
    <name evidence="4" type="ORF">CDA63_15355</name>
</gene>
<proteinExistence type="inferred from homology"/>
<organism evidence="4 5">
    <name type="scientific">Hymenobacter amundsenii</name>
    <dbReference type="NCBI Taxonomy" id="2006685"/>
    <lineage>
        <taxon>Bacteria</taxon>
        <taxon>Pseudomonadati</taxon>
        <taxon>Bacteroidota</taxon>
        <taxon>Cytophagia</taxon>
        <taxon>Cytophagales</taxon>
        <taxon>Hymenobacteraceae</taxon>
        <taxon>Hymenobacter</taxon>
    </lineage>
</organism>
<evidence type="ECO:0000256" key="2">
    <source>
        <dbReference type="ARBA" id="ARBA00022526"/>
    </source>
</evidence>
<dbReference type="PANTHER" id="PTHR30344">
    <property type="entry name" value="6-PHOSPHOGLUCONOLACTONASE-RELATED"/>
    <property type="match status" value="1"/>
</dbReference>
<name>A0A246FKT2_9BACT</name>
<evidence type="ECO:0000256" key="3">
    <source>
        <dbReference type="SAM" id="MobiDB-lite"/>
    </source>
</evidence>